<dbReference type="InterPro" id="IPR012318">
    <property type="entry name" value="HTH_CRP"/>
</dbReference>
<evidence type="ECO:0000256" key="2">
    <source>
        <dbReference type="ARBA" id="ARBA00023125"/>
    </source>
</evidence>
<dbReference type="Pfam" id="PF00027">
    <property type="entry name" value="cNMP_binding"/>
    <property type="match status" value="1"/>
</dbReference>
<evidence type="ECO:0000313" key="6">
    <source>
        <dbReference type="EMBL" id="SCM83507.1"/>
    </source>
</evidence>
<organism evidence="6">
    <name type="scientific">uncultured Sporomusa sp</name>
    <dbReference type="NCBI Taxonomy" id="307249"/>
    <lineage>
        <taxon>Bacteria</taxon>
        <taxon>Bacillati</taxon>
        <taxon>Bacillota</taxon>
        <taxon>Negativicutes</taxon>
        <taxon>Selenomonadales</taxon>
        <taxon>Sporomusaceae</taxon>
        <taxon>Sporomusa</taxon>
        <taxon>environmental samples</taxon>
    </lineage>
</organism>
<sequence>MSGNKHGKSGEDMELSWTSEELTLILKNGHLRKFPKNQIIFYAGAVCNEIYYINKGWVNIYSMTDEGKRVSVGLRSKGEFIGISEAFCRSPWQCFAQALAEVEVYAIELKNLYIILDKYPNILRKFLSLTAYRLQQANTTMLNYVCKQAPGRLAITLLNLAEKSSSKKNDKVKVSIKLTQEELAAIISTTRQSASRIINSFKKLGFIEMKGRQIQAIYPDKLRAKSVGEI</sequence>
<dbReference type="SUPFAM" id="SSF46785">
    <property type="entry name" value="Winged helix' DNA-binding domain"/>
    <property type="match status" value="1"/>
</dbReference>
<dbReference type="SUPFAM" id="SSF51206">
    <property type="entry name" value="cAMP-binding domain-like"/>
    <property type="match status" value="1"/>
</dbReference>
<evidence type="ECO:0000259" key="4">
    <source>
        <dbReference type="PROSITE" id="PS50042"/>
    </source>
</evidence>
<keyword evidence="2" id="KW-0238">DNA-binding</keyword>
<dbReference type="CDD" id="cd00038">
    <property type="entry name" value="CAP_ED"/>
    <property type="match status" value="1"/>
</dbReference>
<feature type="domain" description="HTH crp-type" evidence="5">
    <location>
        <begin position="147"/>
        <end position="220"/>
    </location>
</feature>
<proteinExistence type="predicted"/>
<reference evidence="6" key="1">
    <citation type="submission" date="2016-08" db="EMBL/GenBank/DDBJ databases">
        <authorList>
            <person name="Seilhamer J.J."/>
        </authorList>
    </citation>
    <scope>NUCLEOTIDE SEQUENCE</scope>
    <source>
        <strain evidence="6">86</strain>
    </source>
</reference>
<dbReference type="Gene3D" id="2.60.120.10">
    <property type="entry name" value="Jelly Rolls"/>
    <property type="match status" value="1"/>
</dbReference>
<accession>A0A212M182</accession>
<dbReference type="SMART" id="SM00419">
    <property type="entry name" value="HTH_CRP"/>
    <property type="match status" value="1"/>
</dbReference>
<dbReference type="SMART" id="SM00100">
    <property type="entry name" value="cNMP"/>
    <property type="match status" value="1"/>
</dbReference>
<keyword evidence="3" id="KW-0804">Transcription</keyword>
<dbReference type="InterPro" id="IPR036390">
    <property type="entry name" value="WH_DNA-bd_sf"/>
</dbReference>
<dbReference type="InterPro" id="IPR018490">
    <property type="entry name" value="cNMP-bd_dom_sf"/>
</dbReference>
<feature type="domain" description="Cyclic nucleotide-binding" evidence="4">
    <location>
        <begin position="13"/>
        <end position="133"/>
    </location>
</feature>
<dbReference type="GO" id="GO:0003677">
    <property type="term" value="F:DNA binding"/>
    <property type="evidence" value="ECO:0007669"/>
    <property type="project" value="UniProtKB-KW"/>
</dbReference>
<evidence type="ECO:0000256" key="3">
    <source>
        <dbReference type="ARBA" id="ARBA00023163"/>
    </source>
</evidence>
<dbReference type="InterPro" id="IPR014710">
    <property type="entry name" value="RmlC-like_jellyroll"/>
</dbReference>
<dbReference type="GO" id="GO:0005829">
    <property type="term" value="C:cytosol"/>
    <property type="evidence" value="ECO:0007669"/>
    <property type="project" value="TreeGrafter"/>
</dbReference>
<evidence type="ECO:0000256" key="1">
    <source>
        <dbReference type="ARBA" id="ARBA00023015"/>
    </source>
</evidence>
<dbReference type="GO" id="GO:0003700">
    <property type="term" value="F:DNA-binding transcription factor activity"/>
    <property type="evidence" value="ECO:0007669"/>
    <property type="project" value="TreeGrafter"/>
</dbReference>
<dbReference type="PROSITE" id="PS51063">
    <property type="entry name" value="HTH_CRP_2"/>
    <property type="match status" value="1"/>
</dbReference>
<dbReference type="InterPro" id="IPR000595">
    <property type="entry name" value="cNMP-bd_dom"/>
</dbReference>
<dbReference type="PANTHER" id="PTHR24567:SF74">
    <property type="entry name" value="HTH-TYPE TRANSCRIPTIONAL REGULATOR ARCR"/>
    <property type="match status" value="1"/>
</dbReference>
<dbReference type="RefSeq" id="WP_075757071.1">
    <property type="nucleotide sequence ID" value="NZ_LT608335.1"/>
</dbReference>
<keyword evidence="1" id="KW-0805">Transcription regulation</keyword>
<gene>
    <name evidence="6" type="ORF">KL86SPO_70365</name>
</gene>
<dbReference type="EMBL" id="FMJE01000007">
    <property type="protein sequence ID" value="SCM83507.1"/>
    <property type="molecule type" value="Genomic_DNA"/>
</dbReference>
<dbReference type="InterPro" id="IPR050397">
    <property type="entry name" value="Env_Response_Regulators"/>
</dbReference>
<name>A0A212M182_9FIRM</name>
<dbReference type="PROSITE" id="PS50042">
    <property type="entry name" value="CNMP_BINDING_3"/>
    <property type="match status" value="1"/>
</dbReference>
<protein>
    <submittedName>
        <fullName evidence="6">Putative cAMP-binding protein</fullName>
    </submittedName>
</protein>
<dbReference type="PANTHER" id="PTHR24567">
    <property type="entry name" value="CRP FAMILY TRANSCRIPTIONAL REGULATORY PROTEIN"/>
    <property type="match status" value="1"/>
</dbReference>
<dbReference type="Pfam" id="PF13545">
    <property type="entry name" value="HTH_Crp_2"/>
    <property type="match status" value="1"/>
</dbReference>
<evidence type="ECO:0000259" key="5">
    <source>
        <dbReference type="PROSITE" id="PS51063"/>
    </source>
</evidence>
<dbReference type="AlphaFoldDB" id="A0A212M182"/>